<dbReference type="PROSITE" id="PS50231">
    <property type="entry name" value="RICIN_B_LECTIN"/>
    <property type="match status" value="1"/>
</dbReference>
<dbReference type="Proteomes" id="UP001295423">
    <property type="component" value="Unassembled WGS sequence"/>
</dbReference>
<feature type="compositionally biased region" description="Pro residues" evidence="1">
    <location>
        <begin position="267"/>
        <end position="311"/>
    </location>
</feature>
<evidence type="ECO:0008006" key="5">
    <source>
        <dbReference type="Google" id="ProtNLM"/>
    </source>
</evidence>
<reference evidence="3" key="1">
    <citation type="submission" date="2023-08" db="EMBL/GenBank/DDBJ databases">
        <authorList>
            <person name="Audoor S."/>
            <person name="Bilcke G."/>
        </authorList>
    </citation>
    <scope>NUCLEOTIDE SEQUENCE</scope>
</reference>
<dbReference type="SUPFAM" id="SSF50370">
    <property type="entry name" value="Ricin B-like lectins"/>
    <property type="match status" value="1"/>
</dbReference>
<comment type="caution">
    <text evidence="3">The sequence shown here is derived from an EMBL/GenBank/DDBJ whole genome shotgun (WGS) entry which is preliminary data.</text>
</comment>
<feature type="signal peptide" evidence="2">
    <location>
        <begin position="1"/>
        <end position="18"/>
    </location>
</feature>
<proteinExistence type="predicted"/>
<feature type="region of interest" description="Disordered" evidence="1">
    <location>
        <begin position="344"/>
        <end position="411"/>
    </location>
</feature>
<sequence>MKVLQHLILLFSNSFAVAKLGASLHHDDRRELYPILRFYGSSPSQLLGRCEGDCDKDLDCISADLVCFQRGANDVVPGCSGGQSDVSLSDYCVLRTDLNAPPSTPAPIPAPTPYITPRAGIPIKYTTNFPLGLCEGDCDSNFDCAGDLVCFQRDEFKPVPGGCIGGENDGSRTDYCVPPNIGDLTPTLPPTPPPVPSPTPDLPIKWSTNFPLTRCQGDCDSDLDCIGDLVCFQRDGYEAVPGCSGGESDRSRVDYCVLPNYNDQPTPTMPPTPPPTLSPTPPPTLPPVPITTPTVAPVPTPTPPPTLAPVPNPTPPPTIAVLTQKPSRPPTVAPITNPTLIPVPIPTAAPIPGPTPPPTTAPIPNPTPDPTPPPTVAPVSDPTPNPTVATPPPTLVTPPPTAALTPPPTPPPTSLVPIQWSTVFPLRLCQGDCDSDSDCEGTLVCFQRDAGAAVPGCSGGETDDSRVDYCVVDKDRMGPLPTPPPVSGPGVDKPIKWSTNFPLGECEGDCDYNEDCGFGLFCWQRSSGESIPGCSGTDTSSVDYCIPKSKAPGKKIKLFWDNYFWQESYVERFWCMTCTECETLTTGDGWEGGCREPENSQCKEGHLIWIQRCRDTRNRMEIIENARSGDQVRVYGTNLCFSTINGRWLELKPCDNSLSNQLWTPLADRNKFELRPYSQRNRPTNEATCLSQLHHPKGTEVIALRSCRENINHETNYWTEYYG</sequence>
<evidence type="ECO:0000313" key="4">
    <source>
        <dbReference type="Proteomes" id="UP001295423"/>
    </source>
</evidence>
<dbReference type="InterPro" id="IPR035992">
    <property type="entry name" value="Ricin_B-like_lectins"/>
</dbReference>
<feature type="chain" id="PRO_5042151325" description="Ricin B lectin domain-containing protein" evidence="2">
    <location>
        <begin position="19"/>
        <end position="723"/>
    </location>
</feature>
<dbReference type="AlphaFoldDB" id="A0AAD2CUA7"/>
<feature type="region of interest" description="Disordered" evidence="1">
    <location>
        <begin position="261"/>
        <end position="311"/>
    </location>
</feature>
<gene>
    <name evidence="3" type="ORF">CYCCA115_LOCUS10181</name>
</gene>
<evidence type="ECO:0000256" key="1">
    <source>
        <dbReference type="SAM" id="MobiDB-lite"/>
    </source>
</evidence>
<keyword evidence="4" id="KW-1185">Reference proteome</keyword>
<accession>A0AAD2CUA7</accession>
<name>A0AAD2CUA7_9STRA</name>
<evidence type="ECO:0000313" key="3">
    <source>
        <dbReference type="EMBL" id="CAJ1946040.1"/>
    </source>
</evidence>
<evidence type="ECO:0000256" key="2">
    <source>
        <dbReference type="SAM" id="SignalP"/>
    </source>
</evidence>
<protein>
    <recommendedName>
        <fullName evidence="5">Ricin B lectin domain-containing protein</fullName>
    </recommendedName>
</protein>
<keyword evidence="2" id="KW-0732">Signal</keyword>
<organism evidence="3 4">
    <name type="scientific">Cylindrotheca closterium</name>
    <dbReference type="NCBI Taxonomy" id="2856"/>
    <lineage>
        <taxon>Eukaryota</taxon>
        <taxon>Sar</taxon>
        <taxon>Stramenopiles</taxon>
        <taxon>Ochrophyta</taxon>
        <taxon>Bacillariophyta</taxon>
        <taxon>Bacillariophyceae</taxon>
        <taxon>Bacillariophycidae</taxon>
        <taxon>Bacillariales</taxon>
        <taxon>Bacillariaceae</taxon>
        <taxon>Cylindrotheca</taxon>
    </lineage>
</organism>
<dbReference type="EMBL" id="CAKOGP040001557">
    <property type="protein sequence ID" value="CAJ1946040.1"/>
    <property type="molecule type" value="Genomic_DNA"/>
</dbReference>